<sequence length="107" mass="12133">MVKLSLSNNDDRSKLKSTQGFQNDMTSSMSIFCLVVESLATLNLLYKFGPTSPSPHQLMEHFFLTKSTLFMKTELAFTSCIDRASYDVFWDQLWSQNDVVGCFSILG</sequence>
<evidence type="ECO:0000313" key="1">
    <source>
        <dbReference type="EMBL" id="CAG6631518.1"/>
    </source>
</evidence>
<accession>A0A8D8VR54</accession>
<organism evidence="1">
    <name type="scientific">Cacopsylla melanoneura</name>
    <dbReference type="NCBI Taxonomy" id="428564"/>
    <lineage>
        <taxon>Eukaryota</taxon>
        <taxon>Metazoa</taxon>
        <taxon>Ecdysozoa</taxon>
        <taxon>Arthropoda</taxon>
        <taxon>Hexapoda</taxon>
        <taxon>Insecta</taxon>
        <taxon>Pterygota</taxon>
        <taxon>Neoptera</taxon>
        <taxon>Paraneoptera</taxon>
        <taxon>Hemiptera</taxon>
        <taxon>Sternorrhyncha</taxon>
        <taxon>Psylloidea</taxon>
        <taxon>Psyllidae</taxon>
        <taxon>Psyllinae</taxon>
        <taxon>Cacopsylla</taxon>
    </lineage>
</organism>
<protein>
    <submittedName>
        <fullName evidence="1">Uncharacterized protein</fullName>
    </submittedName>
</protein>
<name>A0A8D8VR54_9HEMI</name>
<dbReference type="AlphaFoldDB" id="A0A8D8VR54"/>
<reference evidence="1" key="1">
    <citation type="submission" date="2021-05" db="EMBL/GenBank/DDBJ databases">
        <authorList>
            <person name="Alioto T."/>
            <person name="Alioto T."/>
            <person name="Gomez Garrido J."/>
        </authorList>
    </citation>
    <scope>NUCLEOTIDE SEQUENCE</scope>
</reference>
<dbReference type="EMBL" id="HBUF01077092">
    <property type="protein sequence ID" value="CAG6631518.1"/>
    <property type="molecule type" value="Transcribed_RNA"/>
</dbReference>
<proteinExistence type="predicted"/>